<dbReference type="Gene3D" id="3.90.470.20">
    <property type="entry name" value="4'-phosphopantetheinyl transferase domain"/>
    <property type="match status" value="2"/>
</dbReference>
<name>A0A7H0I4Z9_9ACTN</name>
<evidence type="ECO:0000256" key="1">
    <source>
        <dbReference type="ARBA" id="ARBA00010990"/>
    </source>
</evidence>
<dbReference type="GO" id="GO:0008897">
    <property type="term" value="F:holo-[acyl-carrier-protein] synthase activity"/>
    <property type="evidence" value="ECO:0007669"/>
    <property type="project" value="InterPro"/>
</dbReference>
<reference evidence="4 5" key="1">
    <citation type="submission" date="2020-08" db="EMBL/GenBank/DDBJ databases">
        <title>A novel species.</title>
        <authorList>
            <person name="Gao J."/>
        </authorList>
    </citation>
    <scope>NUCLEOTIDE SEQUENCE [LARGE SCALE GENOMIC DNA]</scope>
    <source>
        <strain evidence="4 5">CRPJ-33</strain>
        <plasmid evidence="4 5">unnamed2</plasmid>
    </source>
</reference>
<dbReference type="RefSeq" id="WP_187744908.1">
    <property type="nucleotide sequence ID" value="NZ_CP060826.1"/>
</dbReference>
<dbReference type="GO" id="GO:0019878">
    <property type="term" value="P:lysine biosynthetic process via aminoadipic acid"/>
    <property type="evidence" value="ECO:0007669"/>
    <property type="project" value="TreeGrafter"/>
</dbReference>
<accession>A0A7H0I4Z9</accession>
<evidence type="ECO:0000259" key="3">
    <source>
        <dbReference type="Pfam" id="PF01648"/>
    </source>
</evidence>
<keyword evidence="2 4" id="KW-0808">Transferase</keyword>
<feature type="domain" description="4'-phosphopantetheinyl transferase" evidence="3">
    <location>
        <begin position="134"/>
        <end position="205"/>
    </location>
</feature>
<evidence type="ECO:0000313" key="4">
    <source>
        <dbReference type="EMBL" id="QNP67865.1"/>
    </source>
</evidence>
<protein>
    <submittedName>
        <fullName evidence="4">4'-phosphopantetheinyl transferase superfamily protein</fullName>
    </submittedName>
</protein>
<dbReference type="Pfam" id="PF01648">
    <property type="entry name" value="ACPS"/>
    <property type="match status" value="1"/>
</dbReference>
<dbReference type="GO" id="GO:0000287">
    <property type="term" value="F:magnesium ion binding"/>
    <property type="evidence" value="ECO:0007669"/>
    <property type="project" value="InterPro"/>
</dbReference>
<dbReference type="AlphaFoldDB" id="A0A7H0I4Z9"/>
<dbReference type="InterPro" id="IPR050559">
    <property type="entry name" value="P-Pant_transferase_sf"/>
</dbReference>
<gene>
    <name evidence="4" type="ORF">IAG43_33515</name>
</gene>
<comment type="similarity">
    <text evidence="1">Belongs to the P-Pant transferase superfamily. Gsp/Sfp/HetI/AcpT family.</text>
</comment>
<dbReference type="GO" id="GO:0005829">
    <property type="term" value="C:cytosol"/>
    <property type="evidence" value="ECO:0007669"/>
    <property type="project" value="TreeGrafter"/>
</dbReference>
<dbReference type="InterPro" id="IPR008278">
    <property type="entry name" value="4-PPantetheinyl_Trfase_dom"/>
</dbReference>
<dbReference type="SUPFAM" id="SSF56214">
    <property type="entry name" value="4'-phosphopantetheinyl transferase"/>
    <property type="match status" value="2"/>
</dbReference>
<evidence type="ECO:0000313" key="5">
    <source>
        <dbReference type="Proteomes" id="UP000516230"/>
    </source>
</evidence>
<dbReference type="PANTHER" id="PTHR12215:SF10">
    <property type="entry name" value="L-AMINOADIPATE-SEMIALDEHYDE DEHYDROGENASE-PHOSPHOPANTETHEINYL TRANSFERASE"/>
    <property type="match status" value="1"/>
</dbReference>
<dbReference type="EMBL" id="CP060826">
    <property type="protein sequence ID" value="QNP67865.1"/>
    <property type="molecule type" value="Genomic_DNA"/>
</dbReference>
<dbReference type="KEGG" id="sgj:IAG43_33515"/>
<keyword evidence="5" id="KW-1185">Reference proteome</keyword>
<evidence type="ECO:0000256" key="2">
    <source>
        <dbReference type="ARBA" id="ARBA00022679"/>
    </source>
</evidence>
<dbReference type="Proteomes" id="UP000516230">
    <property type="component" value="Plasmid unnamed2"/>
</dbReference>
<organism evidence="4 5">
    <name type="scientific">Streptomyces genisteinicus</name>
    <dbReference type="NCBI Taxonomy" id="2768068"/>
    <lineage>
        <taxon>Bacteria</taxon>
        <taxon>Bacillati</taxon>
        <taxon>Actinomycetota</taxon>
        <taxon>Actinomycetes</taxon>
        <taxon>Kitasatosporales</taxon>
        <taxon>Streptomycetaceae</taxon>
        <taxon>Streptomyces</taxon>
    </lineage>
</organism>
<dbReference type="InterPro" id="IPR037143">
    <property type="entry name" value="4-PPantetheinyl_Trfase_dom_sf"/>
</dbReference>
<keyword evidence="4" id="KW-0614">Plasmid</keyword>
<sequence length="284" mass="30348">MGDATRTSPPVHVRGPAGPWQPVRTALAARGSAVVHTTWGEWFPTALTDPALRLLLGRDWQRYRHTADPATRHRFAASRLVAKYAAAAVLDLLPAELDLAYELGGRPYLRGLDLDVSLSHSDELIAVGVSRVGRIGVDTEPAGRRLDFGLLSGHICAPGELRSLLRLPPGDRERALLRLWTLKEAYSKALGQGLRLDFSGFSLDGGGTGLLAPGDTAALPGAWAFTTHRVLGSHLLSVARHDTPAKDATRRPARAARAPVRVPARTAAPVPVHGRVPGGGRCSR</sequence>
<dbReference type="PANTHER" id="PTHR12215">
    <property type="entry name" value="PHOSPHOPANTETHEINE TRANSFERASE"/>
    <property type="match status" value="1"/>
</dbReference>
<proteinExistence type="inferred from homology"/>
<geneLocation type="plasmid" evidence="4 5">
    <name>unnamed2</name>
</geneLocation>